<dbReference type="HOGENOM" id="CLU_424642_0_0_1"/>
<evidence type="ECO:0000256" key="2">
    <source>
        <dbReference type="SAM" id="MobiDB-lite"/>
    </source>
</evidence>
<organism evidence="3 4">
    <name type="scientific">Trichosporon asahii var. asahii (strain CBS 8904)</name>
    <name type="common">Yeast</name>
    <dbReference type="NCBI Taxonomy" id="1220162"/>
    <lineage>
        <taxon>Eukaryota</taxon>
        <taxon>Fungi</taxon>
        <taxon>Dikarya</taxon>
        <taxon>Basidiomycota</taxon>
        <taxon>Agaricomycotina</taxon>
        <taxon>Tremellomycetes</taxon>
        <taxon>Trichosporonales</taxon>
        <taxon>Trichosporonaceae</taxon>
        <taxon>Trichosporon</taxon>
    </lineage>
</organism>
<sequence length="645" mass="70539">MSCNLHTIVRTRPQLQVQNPACVDRGLLLVLKALDVTLVQLDPKTDKHVMAVIQMDDPCCSPCMPTLLWASRRATCPRAAEAGWPTLLWILWMVDNLVVSGECLHCARNAGICGTEGVVLGRSVLGRLSAANKALVRGMSDCVKDWRASQGKSIYAAPLSLNTSQASDASDKASEASDKSDNASEAGDKSDNASLTGSDNASEAGNNAGVIGSDKSNQSDDASVINASDKGDASDKSSVDTNKSDDDKSEASRMASVISNASLSDKSASDKSASDKSMADVSDHDSFMQASDNDSVMQASDDQSQENMSVESPQDRTDQSHYVSADDGSPRNDAPEVAVDEVAVDAPETEYREGQTQTDAEPHLAHTTAEELPPWRPKLAWALQERLYLWAEENDQDPRMMDLAIASFRWTTEQRIDVRQAYLRAVRRLHEIVHRRQMAMFALRRAQPVYRWTGDADVVPLMRQFRTTVQPLTCVPDWNLSPVAEAAGLQWYNLAAQRYPPLALCNCDSHAHVCIPAVAYWAPLIVCYRAFDAHWDTVLLSFDQAGTIGPCYHCRLHGVPCGVDGLSTPRQVRGFRHRTPASATHHRQDLFPALGPSPHAEAARKIYADHLAALDKERELLRGVEDECDAAMADMQNIETLTALV</sequence>
<feature type="region of interest" description="Disordered" evidence="2">
    <location>
        <begin position="165"/>
        <end position="369"/>
    </location>
</feature>
<name>K1VPT4_TRIAC</name>
<dbReference type="AlphaFoldDB" id="K1VPT4"/>
<proteinExistence type="predicted"/>
<comment type="caution">
    <text evidence="3">The sequence shown here is derived from an EMBL/GenBank/DDBJ whole genome shotgun (WGS) entry which is preliminary data.</text>
</comment>
<evidence type="ECO:0000313" key="4">
    <source>
        <dbReference type="Proteomes" id="UP000006757"/>
    </source>
</evidence>
<evidence type="ECO:0000256" key="1">
    <source>
        <dbReference type="SAM" id="Coils"/>
    </source>
</evidence>
<dbReference type="InParanoid" id="K1VPT4"/>
<reference evidence="3 4" key="1">
    <citation type="journal article" date="2012" name="Eukaryot. Cell">
        <title>Genome sequence of the Trichosporon asahii environmental strain CBS 8904.</title>
        <authorList>
            <person name="Yang R.Y."/>
            <person name="Li H.T."/>
            <person name="Zhu H."/>
            <person name="Zhou G.P."/>
            <person name="Wang M."/>
            <person name="Wang L."/>
        </authorList>
    </citation>
    <scope>NUCLEOTIDE SEQUENCE [LARGE SCALE GENOMIC DNA]</scope>
    <source>
        <strain evidence="3 4">CBS 8904</strain>
    </source>
</reference>
<evidence type="ECO:0000313" key="3">
    <source>
        <dbReference type="EMBL" id="EKC98687.1"/>
    </source>
</evidence>
<feature type="compositionally biased region" description="Basic and acidic residues" evidence="2">
    <location>
        <begin position="267"/>
        <end position="286"/>
    </location>
</feature>
<feature type="compositionally biased region" description="Basic and acidic residues" evidence="2">
    <location>
        <begin position="229"/>
        <end position="251"/>
    </location>
</feature>
<keyword evidence="4" id="KW-1185">Reference proteome</keyword>
<dbReference type="Proteomes" id="UP000006757">
    <property type="component" value="Unassembled WGS sequence"/>
</dbReference>
<dbReference type="EMBL" id="AMBO01000383">
    <property type="protein sequence ID" value="EKC98687.1"/>
    <property type="molecule type" value="Genomic_DNA"/>
</dbReference>
<gene>
    <name evidence="3" type="ORF">A1Q2_07011</name>
</gene>
<feature type="coiled-coil region" evidence="1">
    <location>
        <begin position="614"/>
        <end position="641"/>
    </location>
</feature>
<feature type="compositionally biased region" description="Polar residues" evidence="2">
    <location>
        <begin position="288"/>
        <end position="312"/>
    </location>
</feature>
<keyword evidence="1" id="KW-0175">Coiled coil</keyword>
<accession>K1VPT4</accession>
<protein>
    <submittedName>
        <fullName evidence="3">Uncharacterized protein</fullName>
    </submittedName>
</protein>
<feature type="compositionally biased region" description="Polar residues" evidence="2">
    <location>
        <begin position="192"/>
        <end position="205"/>
    </location>
</feature>
<feature type="compositionally biased region" description="Basic and acidic residues" evidence="2">
    <location>
        <begin position="169"/>
        <end position="191"/>
    </location>
</feature>